<name>A0AAD5UV29_9APHY</name>
<proteinExistence type="predicted"/>
<protein>
    <recommendedName>
        <fullName evidence="3">Protein kinase domain-containing protein</fullName>
    </recommendedName>
</protein>
<comment type="caution">
    <text evidence="1">The sequence shown here is derived from an EMBL/GenBank/DDBJ whole genome shotgun (WGS) entry which is preliminary data.</text>
</comment>
<reference evidence="1" key="1">
    <citation type="submission" date="2022-07" db="EMBL/GenBank/DDBJ databases">
        <title>Genome Sequence of Physisporinus lineatus.</title>
        <authorList>
            <person name="Buettner E."/>
        </authorList>
    </citation>
    <scope>NUCLEOTIDE SEQUENCE</scope>
    <source>
        <strain evidence="1">VT162</strain>
    </source>
</reference>
<keyword evidence="2" id="KW-1185">Reference proteome</keyword>
<organism evidence="1 2">
    <name type="scientific">Meripilus lineatus</name>
    <dbReference type="NCBI Taxonomy" id="2056292"/>
    <lineage>
        <taxon>Eukaryota</taxon>
        <taxon>Fungi</taxon>
        <taxon>Dikarya</taxon>
        <taxon>Basidiomycota</taxon>
        <taxon>Agaricomycotina</taxon>
        <taxon>Agaricomycetes</taxon>
        <taxon>Polyporales</taxon>
        <taxon>Meripilaceae</taxon>
        <taxon>Meripilus</taxon>
    </lineage>
</organism>
<dbReference type="EMBL" id="JANAWD010000607">
    <property type="protein sequence ID" value="KAJ3477324.1"/>
    <property type="molecule type" value="Genomic_DNA"/>
</dbReference>
<accession>A0AAD5UV29</accession>
<evidence type="ECO:0008006" key="3">
    <source>
        <dbReference type="Google" id="ProtNLM"/>
    </source>
</evidence>
<dbReference type="InterPro" id="IPR011009">
    <property type="entry name" value="Kinase-like_dom_sf"/>
</dbReference>
<dbReference type="AlphaFoldDB" id="A0AAD5UV29"/>
<dbReference type="Proteomes" id="UP001212997">
    <property type="component" value="Unassembled WGS sequence"/>
</dbReference>
<gene>
    <name evidence="1" type="ORF">NLI96_g10548</name>
</gene>
<evidence type="ECO:0000313" key="1">
    <source>
        <dbReference type="EMBL" id="KAJ3477324.1"/>
    </source>
</evidence>
<sequence length="173" mass="20061">MYHPVANRRNRNFKGKAKYHTRTARPAKYFLIDFGLSRKYTGDDCPMEIPILGGDKTVPEFQGEGEYQPHDPFPTDIYYLGNMIREDFLQKTKGLDFIKPLVDDMVQDDPTKRPTIGEVVKRFNESMASLSYWKLRSRLVDVDDPTPLSSIHHLFRTLIHILTFRSPIPSITT</sequence>
<dbReference type="Gene3D" id="1.10.510.10">
    <property type="entry name" value="Transferase(Phosphotransferase) domain 1"/>
    <property type="match status" value="1"/>
</dbReference>
<evidence type="ECO:0000313" key="2">
    <source>
        <dbReference type="Proteomes" id="UP001212997"/>
    </source>
</evidence>
<dbReference type="SUPFAM" id="SSF56112">
    <property type="entry name" value="Protein kinase-like (PK-like)"/>
    <property type="match status" value="1"/>
</dbReference>